<dbReference type="EMBL" id="RAPO01000006">
    <property type="protein sequence ID" value="RKD88110.1"/>
    <property type="molecule type" value="Genomic_DNA"/>
</dbReference>
<accession>A0A3R7D760</accession>
<dbReference type="AlphaFoldDB" id="A0A3R7D760"/>
<dbReference type="Proteomes" id="UP000283805">
    <property type="component" value="Unassembled WGS sequence"/>
</dbReference>
<gene>
    <name evidence="1" type="ORF">ATJ93_4426</name>
</gene>
<proteinExistence type="predicted"/>
<keyword evidence="2" id="KW-1185">Reference proteome</keyword>
<name>A0A3R7D760_9EURY</name>
<sequence>MSHSATGSETDADGSVVEEYVLGVRIVETDGPDERYQFEAPEHAEIAFDSLEDARRYADVYFVVNGFVEEGTGDRGVPPEVIQGGRDTLAVYLLTRPWADVNWVASFFGTTPSEIDRYCSRIRERADQLRDEAKAQELE</sequence>
<comment type="caution">
    <text evidence="1">The sequence shown here is derived from an EMBL/GenBank/DDBJ whole genome shotgun (WGS) entry which is preliminary data.</text>
</comment>
<protein>
    <submittedName>
        <fullName evidence="1">Uncharacterized protein</fullName>
    </submittedName>
</protein>
<dbReference type="OrthoDB" id="303910at2157"/>
<evidence type="ECO:0000313" key="2">
    <source>
        <dbReference type="Proteomes" id="UP000283805"/>
    </source>
</evidence>
<reference evidence="1 2" key="1">
    <citation type="submission" date="2018-09" db="EMBL/GenBank/DDBJ databases">
        <title>Genomic Encyclopedia of Archaeal and Bacterial Type Strains, Phase II (KMG-II): from individual species to whole genera.</title>
        <authorList>
            <person name="Goeker M."/>
        </authorList>
    </citation>
    <scope>NUCLEOTIDE SEQUENCE [LARGE SCALE GENOMIC DNA]</scope>
    <source>
        <strain evidence="1 2">DSM 13151</strain>
    </source>
</reference>
<organism evidence="1 2">
    <name type="scientific">Halopiger aswanensis</name>
    <dbReference type="NCBI Taxonomy" id="148449"/>
    <lineage>
        <taxon>Archaea</taxon>
        <taxon>Methanobacteriati</taxon>
        <taxon>Methanobacteriota</taxon>
        <taxon>Stenosarchaea group</taxon>
        <taxon>Halobacteria</taxon>
        <taxon>Halobacteriales</taxon>
        <taxon>Natrialbaceae</taxon>
        <taxon>Halopiger</taxon>
    </lineage>
</organism>
<evidence type="ECO:0000313" key="1">
    <source>
        <dbReference type="EMBL" id="RKD88110.1"/>
    </source>
</evidence>
<dbReference type="RefSeq" id="WP_120246732.1">
    <property type="nucleotide sequence ID" value="NZ_RAPO01000006.1"/>
</dbReference>